<name>A0AAV6P598_9ROSI</name>
<reference evidence="4 5" key="1">
    <citation type="journal article" date="2021" name="Hortic Res">
        <title>The domestication of Cucurbita argyrosperma as revealed by the genome of its wild relative.</title>
        <authorList>
            <person name="Barrera-Redondo J."/>
            <person name="Sanchez-de la Vega G."/>
            <person name="Aguirre-Liguori J.A."/>
            <person name="Castellanos-Morales G."/>
            <person name="Gutierrez-Guerrero Y.T."/>
            <person name="Aguirre-Dugua X."/>
            <person name="Aguirre-Planter E."/>
            <person name="Tenaillon M.I."/>
            <person name="Lira-Saade R."/>
            <person name="Eguiarte L.E."/>
        </authorList>
    </citation>
    <scope>NUCLEOTIDE SEQUENCE [LARGE SCALE GENOMIC DNA]</scope>
    <source>
        <strain evidence="4">JBR-2021</strain>
    </source>
</reference>
<feature type="non-terminal residue" evidence="4">
    <location>
        <position position="1"/>
    </location>
</feature>
<gene>
    <name evidence="4" type="ORF">SDJN03_03345</name>
</gene>
<keyword evidence="5" id="KW-1185">Reference proteome</keyword>
<organism evidence="4 5">
    <name type="scientific">Cucurbita argyrosperma subsp. sororia</name>
    <dbReference type="NCBI Taxonomy" id="37648"/>
    <lineage>
        <taxon>Eukaryota</taxon>
        <taxon>Viridiplantae</taxon>
        <taxon>Streptophyta</taxon>
        <taxon>Embryophyta</taxon>
        <taxon>Tracheophyta</taxon>
        <taxon>Spermatophyta</taxon>
        <taxon>Magnoliopsida</taxon>
        <taxon>eudicotyledons</taxon>
        <taxon>Gunneridae</taxon>
        <taxon>Pentapetalae</taxon>
        <taxon>rosids</taxon>
        <taxon>fabids</taxon>
        <taxon>Cucurbitales</taxon>
        <taxon>Cucurbitaceae</taxon>
        <taxon>Cucurbiteae</taxon>
        <taxon>Cucurbita</taxon>
    </lineage>
</organism>
<dbReference type="InterPro" id="IPR007592">
    <property type="entry name" value="GEBP"/>
</dbReference>
<evidence type="ECO:0000313" key="5">
    <source>
        <dbReference type="Proteomes" id="UP000685013"/>
    </source>
</evidence>
<protein>
    <recommendedName>
        <fullName evidence="3">Glabrous enhancer-binding protein-like DBD domain-containing protein</fullName>
    </recommendedName>
</protein>
<evidence type="ECO:0000313" key="4">
    <source>
        <dbReference type="EMBL" id="KAG6606028.1"/>
    </source>
</evidence>
<dbReference type="Pfam" id="PF04504">
    <property type="entry name" value="GeBP-like_DBD"/>
    <property type="match status" value="1"/>
</dbReference>
<dbReference type="Proteomes" id="UP000685013">
    <property type="component" value="Chromosome 2"/>
</dbReference>
<dbReference type="EMBL" id="JAGKQH010000002">
    <property type="protein sequence ID" value="KAG6606028.1"/>
    <property type="molecule type" value="Genomic_DNA"/>
</dbReference>
<dbReference type="PANTHER" id="PTHR31662">
    <property type="entry name" value="BNAANNG10740D PROTEIN-RELATED"/>
    <property type="match status" value="1"/>
</dbReference>
<accession>A0AAV6P598</accession>
<proteinExistence type="inferred from homology"/>
<evidence type="ECO:0000256" key="1">
    <source>
        <dbReference type="ARBA" id="ARBA00010820"/>
    </source>
</evidence>
<feature type="region of interest" description="Disordered" evidence="2">
    <location>
        <begin position="1"/>
        <end position="31"/>
    </location>
</feature>
<feature type="compositionally biased region" description="Polar residues" evidence="2">
    <location>
        <begin position="1"/>
        <end position="16"/>
    </location>
</feature>
<feature type="domain" description="Glabrous enhancer-binding protein-like DBD" evidence="3">
    <location>
        <begin position="35"/>
        <end position="120"/>
    </location>
</feature>
<dbReference type="GO" id="GO:0005634">
    <property type="term" value="C:nucleus"/>
    <property type="evidence" value="ECO:0007669"/>
    <property type="project" value="TreeGrafter"/>
</dbReference>
<dbReference type="GO" id="GO:0006355">
    <property type="term" value="P:regulation of DNA-templated transcription"/>
    <property type="evidence" value="ECO:0007669"/>
    <property type="project" value="InterPro"/>
</dbReference>
<sequence>MSTPRRSPPSTGNRASSDAAPEPLTQSQKNQLQVHFTDEDELDLLNCYLEVAGSKNSQPTLDSPALDRIATALGHKFRHSHIADKLHRLKIQYHKFARTKSFIKTPHHLRILEIGRSIWGKPHIPRTKPQVISRRIRGRSVAKKKGVDLKNFPVLVSEFSRQFPGNGVWREGLKGMEEWSLKGMNEKWVLLHIEEAELKARRVALIQRQIGTTQTKD</sequence>
<evidence type="ECO:0000259" key="3">
    <source>
        <dbReference type="Pfam" id="PF04504"/>
    </source>
</evidence>
<comment type="similarity">
    <text evidence="1">Belongs to the GeBP family.</text>
</comment>
<evidence type="ECO:0000256" key="2">
    <source>
        <dbReference type="SAM" id="MobiDB-lite"/>
    </source>
</evidence>
<dbReference type="InterPro" id="IPR053932">
    <property type="entry name" value="GeBP-like_DBD"/>
</dbReference>
<dbReference type="AlphaFoldDB" id="A0AAV6P598"/>
<comment type="caution">
    <text evidence="4">The sequence shown here is derived from an EMBL/GenBank/DDBJ whole genome shotgun (WGS) entry which is preliminary data.</text>
</comment>
<dbReference type="PANTHER" id="PTHR31662:SF39">
    <property type="match status" value="1"/>
</dbReference>